<name>A0ACC2TD02_9FUNG</name>
<dbReference type="Proteomes" id="UP001165960">
    <property type="component" value="Unassembled WGS sequence"/>
</dbReference>
<sequence>MTITHYQPKATEAKPITHRSLARFLEVSVFKHSRFPVAGTSGSQNFYYKLISTTSAPTNHVVLGMLYLTKLWSINSPLLEEYPGNLMFTVCLMLAFDILDDTPYDTRSWSSLSGYSRRQITTVAHKILQALDYRLTITTSAFSKYKFLMLRYASSPAGFTSRFSLLSPPSSPSLRLPRIKLPPLEPKPSMSWGLQSKDIFCPIL</sequence>
<comment type="caution">
    <text evidence="1">The sequence shown here is derived from an EMBL/GenBank/DDBJ whole genome shotgun (WGS) entry which is preliminary data.</text>
</comment>
<protein>
    <submittedName>
        <fullName evidence="1">Uncharacterized protein</fullName>
    </submittedName>
</protein>
<gene>
    <name evidence="1" type="ORF">DSO57_1027279</name>
</gene>
<keyword evidence="2" id="KW-1185">Reference proteome</keyword>
<reference evidence="1" key="1">
    <citation type="submission" date="2022-04" db="EMBL/GenBank/DDBJ databases">
        <title>Genome of the entomopathogenic fungus Entomophthora muscae.</title>
        <authorList>
            <person name="Elya C."/>
            <person name="Lovett B.R."/>
            <person name="Lee E."/>
            <person name="Macias A.M."/>
            <person name="Hajek A.E."/>
            <person name="De Bivort B.L."/>
            <person name="Kasson M.T."/>
            <person name="De Fine Licht H.H."/>
            <person name="Stajich J.E."/>
        </authorList>
    </citation>
    <scope>NUCLEOTIDE SEQUENCE</scope>
    <source>
        <strain evidence="1">Berkeley</strain>
    </source>
</reference>
<evidence type="ECO:0000313" key="1">
    <source>
        <dbReference type="EMBL" id="KAJ9072464.1"/>
    </source>
</evidence>
<evidence type="ECO:0000313" key="2">
    <source>
        <dbReference type="Proteomes" id="UP001165960"/>
    </source>
</evidence>
<accession>A0ACC2TD02</accession>
<organism evidence="1 2">
    <name type="scientific">Entomophthora muscae</name>
    <dbReference type="NCBI Taxonomy" id="34485"/>
    <lineage>
        <taxon>Eukaryota</taxon>
        <taxon>Fungi</taxon>
        <taxon>Fungi incertae sedis</taxon>
        <taxon>Zoopagomycota</taxon>
        <taxon>Entomophthoromycotina</taxon>
        <taxon>Entomophthoromycetes</taxon>
        <taxon>Entomophthorales</taxon>
        <taxon>Entomophthoraceae</taxon>
        <taxon>Entomophthora</taxon>
    </lineage>
</organism>
<dbReference type="EMBL" id="QTSX02003005">
    <property type="protein sequence ID" value="KAJ9072464.1"/>
    <property type="molecule type" value="Genomic_DNA"/>
</dbReference>
<proteinExistence type="predicted"/>